<protein>
    <submittedName>
        <fullName evidence="1">Uncharacterized protein</fullName>
    </submittedName>
</protein>
<dbReference type="EMBL" id="MLJW01000080">
    <property type="protein sequence ID" value="OIR01855.1"/>
    <property type="molecule type" value="Genomic_DNA"/>
</dbReference>
<name>A0A1J5S0X0_9ZZZZ</name>
<accession>A0A1J5S0X0</accession>
<gene>
    <name evidence="1" type="ORF">GALL_161570</name>
</gene>
<sequence>MVISVKLDDDIKGHLMIGKASLVWFEKGKKKNGHKVTWEELEGWFMSKPEVKATRP</sequence>
<evidence type="ECO:0000313" key="1">
    <source>
        <dbReference type="EMBL" id="OIR01855.1"/>
    </source>
</evidence>
<proteinExistence type="predicted"/>
<reference evidence="1" key="1">
    <citation type="submission" date="2016-10" db="EMBL/GenBank/DDBJ databases">
        <title>Sequence of Gallionella enrichment culture.</title>
        <authorList>
            <person name="Poehlein A."/>
            <person name="Muehling M."/>
            <person name="Daniel R."/>
        </authorList>
    </citation>
    <scope>NUCLEOTIDE SEQUENCE</scope>
</reference>
<comment type="caution">
    <text evidence="1">The sequence shown here is derived from an EMBL/GenBank/DDBJ whole genome shotgun (WGS) entry which is preliminary data.</text>
</comment>
<dbReference type="AlphaFoldDB" id="A0A1J5S0X0"/>
<organism evidence="1">
    <name type="scientific">mine drainage metagenome</name>
    <dbReference type="NCBI Taxonomy" id="410659"/>
    <lineage>
        <taxon>unclassified sequences</taxon>
        <taxon>metagenomes</taxon>
        <taxon>ecological metagenomes</taxon>
    </lineage>
</organism>